<dbReference type="Gene3D" id="3.40.1190.10">
    <property type="entry name" value="Mur-like, catalytic domain"/>
    <property type="match status" value="2"/>
</dbReference>
<feature type="region of interest" description="Disordered" evidence="1">
    <location>
        <begin position="319"/>
        <end position="341"/>
    </location>
</feature>
<protein>
    <submittedName>
        <fullName evidence="5">UDP-N-acetylmuramoyl-L-alanyl-D-glutamate-2, 6-diaminopimelate ligase</fullName>
    </submittedName>
</protein>
<dbReference type="PANTHER" id="PTHR23135">
    <property type="entry name" value="MUR LIGASE FAMILY MEMBER"/>
    <property type="match status" value="1"/>
</dbReference>
<evidence type="ECO:0000259" key="3">
    <source>
        <dbReference type="Pfam" id="PF02875"/>
    </source>
</evidence>
<evidence type="ECO:0000259" key="4">
    <source>
        <dbReference type="Pfam" id="PF08245"/>
    </source>
</evidence>
<dbReference type="EMBL" id="LCCN01000007">
    <property type="protein sequence ID" value="KKS32432.1"/>
    <property type="molecule type" value="Genomic_DNA"/>
</dbReference>
<dbReference type="Proteomes" id="UP000034160">
    <property type="component" value="Unassembled WGS sequence"/>
</dbReference>
<comment type="caution">
    <text evidence="5">The sequence shown here is derived from an EMBL/GenBank/DDBJ whole genome shotgun (WGS) entry which is preliminary data.</text>
</comment>
<feature type="domain" description="Mur ligase central" evidence="4">
    <location>
        <begin position="50"/>
        <end position="170"/>
    </location>
</feature>
<dbReference type="GO" id="GO:0016881">
    <property type="term" value="F:acid-amino acid ligase activity"/>
    <property type="evidence" value="ECO:0007669"/>
    <property type="project" value="InterPro"/>
</dbReference>
<dbReference type="InterPro" id="IPR013221">
    <property type="entry name" value="Mur_ligase_cen"/>
</dbReference>
<dbReference type="PANTHER" id="PTHR23135:SF4">
    <property type="entry name" value="UDP-N-ACETYLMURAMOYL-L-ALANYL-D-GLUTAMATE--2,6-DIAMINOPIMELATE LIGASE MURE HOMOLOG, CHLOROPLASTIC"/>
    <property type="match status" value="1"/>
</dbReference>
<gene>
    <name evidence="5" type="ORF">UU93_C0007G0037</name>
</gene>
<dbReference type="STRING" id="1618356.UU93_C0007G0037"/>
<dbReference type="Gene3D" id="3.90.190.20">
    <property type="entry name" value="Mur ligase, C-terminal domain"/>
    <property type="match status" value="1"/>
</dbReference>
<dbReference type="InterPro" id="IPR004101">
    <property type="entry name" value="Mur_ligase_C"/>
</dbReference>
<keyword evidence="2" id="KW-0812">Transmembrane</keyword>
<keyword evidence="2" id="KW-1133">Transmembrane helix</keyword>
<evidence type="ECO:0000313" key="6">
    <source>
        <dbReference type="Proteomes" id="UP000034160"/>
    </source>
</evidence>
<dbReference type="GO" id="GO:0005524">
    <property type="term" value="F:ATP binding"/>
    <property type="evidence" value="ECO:0007669"/>
    <property type="project" value="InterPro"/>
</dbReference>
<evidence type="ECO:0000256" key="2">
    <source>
        <dbReference type="SAM" id="Phobius"/>
    </source>
</evidence>
<dbReference type="SUPFAM" id="SSF53623">
    <property type="entry name" value="MurD-like peptide ligases, catalytic domain"/>
    <property type="match status" value="1"/>
</dbReference>
<keyword evidence="5" id="KW-0436">Ligase</keyword>
<accession>A0A0G0Y6T8</accession>
<feature type="transmembrane region" description="Helical" evidence="2">
    <location>
        <begin position="24"/>
        <end position="40"/>
    </location>
</feature>
<dbReference type="InterPro" id="IPR036565">
    <property type="entry name" value="Mur-like_cat_sf"/>
</dbReference>
<reference evidence="5 6" key="1">
    <citation type="journal article" date="2015" name="Nature">
        <title>rRNA introns, odd ribosomes, and small enigmatic genomes across a large radiation of phyla.</title>
        <authorList>
            <person name="Brown C.T."/>
            <person name="Hug L.A."/>
            <person name="Thomas B.C."/>
            <person name="Sharon I."/>
            <person name="Castelle C.J."/>
            <person name="Singh A."/>
            <person name="Wilkins M.J."/>
            <person name="Williams K.H."/>
            <person name="Banfield J.F."/>
        </authorList>
    </citation>
    <scope>NUCLEOTIDE SEQUENCE [LARGE SCALE GENOMIC DNA]</scope>
</reference>
<evidence type="ECO:0000256" key="1">
    <source>
        <dbReference type="SAM" id="MobiDB-lite"/>
    </source>
</evidence>
<dbReference type="Pfam" id="PF02875">
    <property type="entry name" value="Mur_ligase_C"/>
    <property type="match status" value="1"/>
</dbReference>
<dbReference type="InterPro" id="IPR036615">
    <property type="entry name" value="Mur_ligase_C_dom_sf"/>
</dbReference>
<organism evidence="5 6">
    <name type="scientific">Candidatus Amesbacteria bacterium GW2011_GWA2_42_12</name>
    <dbReference type="NCBI Taxonomy" id="1618356"/>
    <lineage>
        <taxon>Bacteria</taxon>
        <taxon>Candidatus Amesiibacteriota</taxon>
    </lineage>
</organism>
<evidence type="ECO:0000313" key="5">
    <source>
        <dbReference type="EMBL" id="KKS32432.1"/>
    </source>
</evidence>
<sequence>MAFWYSTGYIWSVVGAVMMQSLKNIYHFLTAWFFVIWYGIPSRNIKIIGVTGTDGKTTTCHLIYEILKKAGIKVALISTVAAYLGEEELDTGFHVTSPDARILQPLLLRIKKEGFTHLVLEVTSHGLDQNRFAGMKFYTAIITNITHEHLDYHKTFEKYKATKMKLLKMARYPIYEYTKTKIKIENPALAGEHNKYNIGAAEAVAKIFGIQYSVIGEVVKEFSGVPGRMEEIKWPKSCLPAGRFRAIVDFAHTPNALLQVLKELKNQKPKNSKLILIFGCAGLRDHSKRPMMGEIAMRLADKVIITAEDPRTESLDDIYRQITSPPPSPESNSSRFASKRGGSTAVEGEVFRIDDRTKAIQMAVDMAEPGDIVVATGKGHERSMCFGKKEYPWSDREAFEKAIKQ</sequence>
<dbReference type="SUPFAM" id="SSF53244">
    <property type="entry name" value="MurD-like peptide ligases, peptide-binding domain"/>
    <property type="match status" value="1"/>
</dbReference>
<feature type="domain" description="Mur ligase C-terminal" evidence="3">
    <location>
        <begin position="242"/>
        <end position="379"/>
    </location>
</feature>
<keyword evidence="2" id="KW-0472">Membrane</keyword>
<name>A0A0G0Y6T8_9BACT</name>
<dbReference type="AlphaFoldDB" id="A0A0G0Y6T8"/>
<proteinExistence type="predicted"/>
<dbReference type="Pfam" id="PF08245">
    <property type="entry name" value="Mur_ligase_M"/>
    <property type="match status" value="1"/>
</dbReference>